<evidence type="ECO:0000313" key="1">
    <source>
        <dbReference type="EMBL" id="MBE3640344.1"/>
    </source>
</evidence>
<dbReference type="RefSeq" id="WP_193186316.1">
    <property type="nucleotide sequence ID" value="NZ_JACVXA010000087.1"/>
</dbReference>
<organism evidence="1 2">
    <name type="scientific">Mangrovicoccus algicola</name>
    <dbReference type="NCBI Taxonomy" id="2771008"/>
    <lineage>
        <taxon>Bacteria</taxon>
        <taxon>Pseudomonadati</taxon>
        <taxon>Pseudomonadota</taxon>
        <taxon>Alphaproteobacteria</taxon>
        <taxon>Rhodobacterales</taxon>
        <taxon>Paracoccaceae</taxon>
        <taxon>Mangrovicoccus</taxon>
    </lineage>
</organism>
<accession>A0A8J6Z984</accession>
<evidence type="ECO:0000313" key="2">
    <source>
        <dbReference type="Proteomes" id="UP000609121"/>
    </source>
</evidence>
<dbReference type="Proteomes" id="UP000609121">
    <property type="component" value="Unassembled WGS sequence"/>
</dbReference>
<sequence>MTTHFDAEDGFNSEVYLSTRDLTPEEVAAIKVLTGVNMDPPTDNSEEDAGDDADWNYPLAFFIVNALMFDARPPLDFDDEETVSDLDTFALYLQDAMQLMTKQTDPSAFAQVIAAMAVSAQVEDWQRVEDAEGAPTRWQQYLADADRFRVERLVSPKNS</sequence>
<keyword evidence="2" id="KW-1185">Reference proteome</keyword>
<proteinExistence type="predicted"/>
<gene>
    <name evidence="1" type="ORF">ICN82_19240</name>
</gene>
<dbReference type="AlphaFoldDB" id="A0A8J6Z984"/>
<reference evidence="1" key="1">
    <citation type="submission" date="2020-09" db="EMBL/GenBank/DDBJ databases">
        <title>A novel bacterium of genus Mangrovicoccus, isolated from South China Sea.</title>
        <authorList>
            <person name="Huang H."/>
            <person name="Mo K."/>
            <person name="Hu Y."/>
        </authorList>
    </citation>
    <scope>NUCLEOTIDE SEQUENCE</scope>
    <source>
        <strain evidence="1">HB182678</strain>
    </source>
</reference>
<name>A0A8J6Z984_9RHOB</name>
<comment type="caution">
    <text evidence="1">The sequence shown here is derived from an EMBL/GenBank/DDBJ whole genome shotgun (WGS) entry which is preliminary data.</text>
</comment>
<protein>
    <submittedName>
        <fullName evidence="1">Uncharacterized protein</fullName>
    </submittedName>
</protein>
<dbReference type="EMBL" id="JACVXA010000087">
    <property type="protein sequence ID" value="MBE3640344.1"/>
    <property type="molecule type" value="Genomic_DNA"/>
</dbReference>